<evidence type="ECO:0000313" key="2">
    <source>
        <dbReference type="Proteomes" id="UP000274122"/>
    </source>
</evidence>
<organism evidence="1 2">
    <name type="scientific">Cedecea lapagei</name>
    <dbReference type="NCBI Taxonomy" id="158823"/>
    <lineage>
        <taxon>Bacteria</taxon>
        <taxon>Pseudomonadati</taxon>
        <taxon>Pseudomonadota</taxon>
        <taxon>Gammaproteobacteria</taxon>
        <taxon>Enterobacterales</taxon>
        <taxon>Enterobacteriaceae</taxon>
        <taxon>Cedecea</taxon>
    </lineage>
</organism>
<dbReference type="EMBL" id="LR134201">
    <property type="protein sequence ID" value="VEC01525.1"/>
    <property type="molecule type" value="Genomic_DNA"/>
</dbReference>
<proteinExistence type="predicted"/>
<reference evidence="1 2" key="1">
    <citation type="submission" date="2018-12" db="EMBL/GenBank/DDBJ databases">
        <authorList>
            <consortium name="Pathogen Informatics"/>
        </authorList>
    </citation>
    <scope>NUCLEOTIDE SEQUENCE [LARGE SCALE GENOMIC DNA]</scope>
    <source>
        <strain evidence="1 2">NCTC11466</strain>
    </source>
</reference>
<dbReference type="AlphaFoldDB" id="A0A3S4J5N7"/>
<dbReference type="Proteomes" id="UP000274122">
    <property type="component" value="Chromosome"/>
</dbReference>
<dbReference type="RefSeq" id="WP_126357925.1">
    <property type="nucleotide sequence ID" value="NZ_LR134201.1"/>
</dbReference>
<protein>
    <recommendedName>
        <fullName evidence="3">Restriction endonuclease type IV Mrr domain-containing protein</fullName>
    </recommendedName>
</protein>
<name>A0A3S4J5N7_9ENTR</name>
<sequence length="400" mass="46007">MEKIVSKKFEECRKVIKDNLLGCGVDFDGVDLYFEPDGGEYGNGKLLLIDRADLDNPIYDICSGRGINISSVDAFYAKDFARVMFLDRVSRALTHDAIVDYFVRIIRLFHSDVRIHHLVDRTEVVYNSLRLMPRASVLTVLPDEIKFVVLKDHIPFESIKVSWLESNATYYSKNSDANVLNRGSIIGTLSYEPAFSHSTKLYLAAFGVSIKSIVSIVDFLGEEDKSISFRLSRRLLDIPVSKGKPYEDLLNELLYYIFSNCYEQVEMHVQVPNEDRIRIRDIVIDNRDPKNNFLGFLRSEGVHYLLMDAKNYKKPLKTSDIDTFINYISENKRFGGFGIILSRNGASKNLMKQQIKMLRDSVEVVVLDESDMLEMIDLRALDRDPMSVIKNKLKRLQLQR</sequence>
<evidence type="ECO:0000313" key="1">
    <source>
        <dbReference type="EMBL" id="VEC01525.1"/>
    </source>
</evidence>
<accession>A0A3S4J5N7</accession>
<evidence type="ECO:0008006" key="3">
    <source>
        <dbReference type="Google" id="ProtNLM"/>
    </source>
</evidence>
<gene>
    <name evidence="1" type="ORF">NCTC11466_04277</name>
</gene>
<keyword evidence="2" id="KW-1185">Reference proteome</keyword>
<dbReference type="KEGG" id="clap:NCTC11466_04277"/>